<dbReference type="AlphaFoldDB" id="A0A251U543"/>
<proteinExistence type="predicted"/>
<organism evidence="1 2">
    <name type="scientific">Helianthus annuus</name>
    <name type="common">Common sunflower</name>
    <dbReference type="NCBI Taxonomy" id="4232"/>
    <lineage>
        <taxon>Eukaryota</taxon>
        <taxon>Viridiplantae</taxon>
        <taxon>Streptophyta</taxon>
        <taxon>Embryophyta</taxon>
        <taxon>Tracheophyta</taxon>
        <taxon>Spermatophyta</taxon>
        <taxon>Magnoliopsida</taxon>
        <taxon>eudicotyledons</taxon>
        <taxon>Gunneridae</taxon>
        <taxon>Pentapetalae</taxon>
        <taxon>asterids</taxon>
        <taxon>campanulids</taxon>
        <taxon>Asterales</taxon>
        <taxon>Asteraceae</taxon>
        <taxon>Asteroideae</taxon>
        <taxon>Heliantheae alliance</taxon>
        <taxon>Heliantheae</taxon>
        <taxon>Helianthus</taxon>
    </lineage>
</organism>
<evidence type="ECO:0000313" key="1">
    <source>
        <dbReference type="EMBL" id="OTG17976.1"/>
    </source>
</evidence>
<gene>
    <name evidence="1" type="ORF">HannXRQ_Chr08g0218081</name>
</gene>
<dbReference type="EMBL" id="CM007897">
    <property type="protein sequence ID" value="OTG17976.1"/>
    <property type="molecule type" value="Genomic_DNA"/>
</dbReference>
<sequence length="54" mass="6276">MKGHASIVSYQVYYTATYTCMNSLVHLLTLEEHKKFCYSNRIRLVTNLLGTSLY</sequence>
<protein>
    <submittedName>
        <fullName evidence="1">Uncharacterized protein</fullName>
    </submittedName>
</protein>
<reference evidence="2" key="1">
    <citation type="journal article" date="2017" name="Nature">
        <title>The sunflower genome provides insights into oil metabolism, flowering and Asterid evolution.</title>
        <authorList>
            <person name="Badouin H."/>
            <person name="Gouzy J."/>
            <person name="Grassa C.J."/>
            <person name="Murat F."/>
            <person name="Staton S.E."/>
            <person name="Cottret L."/>
            <person name="Lelandais-Briere C."/>
            <person name="Owens G.L."/>
            <person name="Carrere S."/>
            <person name="Mayjonade B."/>
            <person name="Legrand L."/>
            <person name="Gill N."/>
            <person name="Kane N.C."/>
            <person name="Bowers J.E."/>
            <person name="Hubner S."/>
            <person name="Bellec A."/>
            <person name="Berard A."/>
            <person name="Berges H."/>
            <person name="Blanchet N."/>
            <person name="Boniface M.C."/>
            <person name="Brunel D."/>
            <person name="Catrice O."/>
            <person name="Chaidir N."/>
            <person name="Claudel C."/>
            <person name="Donnadieu C."/>
            <person name="Faraut T."/>
            <person name="Fievet G."/>
            <person name="Helmstetter N."/>
            <person name="King M."/>
            <person name="Knapp S.J."/>
            <person name="Lai Z."/>
            <person name="Le Paslier M.C."/>
            <person name="Lippi Y."/>
            <person name="Lorenzon L."/>
            <person name="Mandel J.R."/>
            <person name="Marage G."/>
            <person name="Marchand G."/>
            <person name="Marquand E."/>
            <person name="Bret-Mestries E."/>
            <person name="Morien E."/>
            <person name="Nambeesan S."/>
            <person name="Nguyen T."/>
            <person name="Pegot-Espagnet P."/>
            <person name="Pouilly N."/>
            <person name="Raftis F."/>
            <person name="Sallet E."/>
            <person name="Schiex T."/>
            <person name="Thomas J."/>
            <person name="Vandecasteele C."/>
            <person name="Vares D."/>
            <person name="Vear F."/>
            <person name="Vautrin S."/>
            <person name="Crespi M."/>
            <person name="Mangin B."/>
            <person name="Burke J.M."/>
            <person name="Salse J."/>
            <person name="Munos S."/>
            <person name="Vincourt P."/>
            <person name="Rieseberg L.H."/>
            <person name="Langlade N.B."/>
        </authorList>
    </citation>
    <scope>NUCLEOTIDE SEQUENCE [LARGE SCALE GENOMIC DNA]</scope>
    <source>
        <strain evidence="2">cv. SF193</strain>
    </source>
</reference>
<accession>A0A251U543</accession>
<name>A0A251U543_HELAN</name>
<keyword evidence="2" id="KW-1185">Reference proteome</keyword>
<dbReference type="Proteomes" id="UP000215914">
    <property type="component" value="Chromosome 8"/>
</dbReference>
<dbReference type="InParanoid" id="A0A251U543"/>
<evidence type="ECO:0000313" key="2">
    <source>
        <dbReference type="Proteomes" id="UP000215914"/>
    </source>
</evidence>